<evidence type="ECO:0000313" key="2">
    <source>
        <dbReference type="EMBL" id="NWX81518.1"/>
    </source>
</evidence>
<feature type="non-terminal residue" evidence="2">
    <location>
        <position position="113"/>
    </location>
</feature>
<evidence type="ECO:0000313" key="3">
    <source>
        <dbReference type="Proteomes" id="UP000538817"/>
    </source>
</evidence>
<dbReference type="EMBL" id="VZSG01000003">
    <property type="protein sequence ID" value="NWX81518.1"/>
    <property type="molecule type" value="Genomic_DNA"/>
</dbReference>
<feature type="region of interest" description="Disordered" evidence="1">
    <location>
        <begin position="35"/>
        <end position="70"/>
    </location>
</feature>
<dbReference type="Proteomes" id="UP000538817">
    <property type="component" value="Unassembled WGS sequence"/>
</dbReference>
<dbReference type="AlphaFoldDB" id="A0A7K6ZC73"/>
<accession>A0A7K6ZC73</accession>
<feature type="non-terminal residue" evidence="2">
    <location>
        <position position="1"/>
    </location>
</feature>
<sequence length="113" mass="11965">TCTQECLILGHSDNCWMPPSLAPFQQPGAALPSFGFPPAWGRGARPEGRPARALPKDDADKGPPGPRPQFYTACERHCASEDPVKVIPLANFAGAHQAPVSGSGAAFVHEHQL</sequence>
<name>A0A7K6ZC73_9AVES</name>
<evidence type="ECO:0000256" key="1">
    <source>
        <dbReference type="SAM" id="MobiDB-lite"/>
    </source>
</evidence>
<feature type="compositionally biased region" description="Basic and acidic residues" evidence="1">
    <location>
        <begin position="44"/>
        <end position="61"/>
    </location>
</feature>
<protein>
    <submittedName>
        <fullName evidence="2">PCDH9 protein</fullName>
    </submittedName>
</protein>
<proteinExistence type="predicted"/>
<keyword evidence="3" id="KW-1185">Reference proteome</keyword>
<comment type="caution">
    <text evidence="2">The sequence shown here is derived from an EMBL/GenBank/DDBJ whole genome shotgun (WGS) entry which is preliminary data.</text>
</comment>
<gene>
    <name evidence="2" type="primary">Pcdh9_0</name>
    <name evidence="2" type="ORF">NOTPEN_R01586</name>
</gene>
<reference evidence="2 3" key="1">
    <citation type="submission" date="2019-09" db="EMBL/GenBank/DDBJ databases">
        <title>Bird 10,000 Genomes (B10K) Project - Family phase.</title>
        <authorList>
            <person name="Zhang G."/>
        </authorList>
    </citation>
    <scope>NUCLEOTIDE SEQUENCE [LARGE SCALE GENOMIC DNA]</scope>
    <source>
        <strain evidence="2">B10K-MSB-04</strain>
    </source>
</reference>
<organism evidence="2 3">
    <name type="scientific">Nothoprocta pentlandii</name>
    <dbReference type="NCBI Taxonomy" id="2585814"/>
    <lineage>
        <taxon>Eukaryota</taxon>
        <taxon>Metazoa</taxon>
        <taxon>Chordata</taxon>
        <taxon>Craniata</taxon>
        <taxon>Vertebrata</taxon>
        <taxon>Euteleostomi</taxon>
        <taxon>Archelosauria</taxon>
        <taxon>Archosauria</taxon>
        <taxon>Dinosauria</taxon>
        <taxon>Saurischia</taxon>
        <taxon>Theropoda</taxon>
        <taxon>Coelurosauria</taxon>
        <taxon>Aves</taxon>
        <taxon>Palaeognathae</taxon>
        <taxon>Tinamiformes</taxon>
        <taxon>Tinamidae</taxon>
        <taxon>Nothoprocta</taxon>
    </lineage>
</organism>